<gene>
    <name evidence="2" type="ORF">HPBE_LOCUS16348</name>
</gene>
<evidence type="ECO:0000313" key="2">
    <source>
        <dbReference type="EMBL" id="VDP05647.1"/>
    </source>
</evidence>
<dbReference type="WBParaSite" id="HPBE_0001634901-mRNA-1">
    <property type="protein sequence ID" value="HPBE_0001634901-mRNA-1"/>
    <property type="gene ID" value="HPBE_0001634901"/>
</dbReference>
<dbReference type="EMBL" id="UZAH01029368">
    <property type="protein sequence ID" value="VDP05647.1"/>
    <property type="molecule type" value="Genomic_DNA"/>
</dbReference>
<evidence type="ECO:0000256" key="1">
    <source>
        <dbReference type="SAM" id="MobiDB-lite"/>
    </source>
</evidence>
<accession>A0A183G4B8</accession>
<reference evidence="4" key="2">
    <citation type="submission" date="2019-09" db="UniProtKB">
        <authorList>
            <consortium name="WormBaseParasite"/>
        </authorList>
    </citation>
    <scope>IDENTIFICATION</scope>
</reference>
<protein>
    <submittedName>
        <fullName evidence="2 4">Uncharacterized protein</fullName>
    </submittedName>
</protein>
<accession>A0A3P7ZW01</accession>
<feature type="region of interest" description="Disordered" evidence="1">
    <location>
        <begin position="1"/>
        <end position="53"/>
    </location>
</feature>
<proteinExistence type="predicted"/>
<feature type="compositionally biased region" description="Basic and acidic residues" evidence="1">
    <location>
        <begin position="31"/>
        <end position="45"/>
    </location>
</feature>
<name>A0A183G4B8_HELPZ</name>
<organism evidence="3 4">
    <name type="scientific">Heligmosomoides polygyrus</name>
    <name type="common">Parasitic roundworm</name>
    <dbReference type="NCBI Taxonomy" id="6339"/>
    <lineage>
        <taxon>Eukaryota</taxon>
        <taxon>Metazoa</taxon>
        <taxon>Ecdysozoa</taxon>
        <taxon>Nematoda</taxon>
        <taxon>Chromadorea</taxon>
        <taxon>Rhabditida</taxon>
        <taxon>Rhabditina</taxon>
        <taxon>Rhabditomorpha</taxon>
        <taxon>Strongyloidea</taxon>
        <taxon>Heligmosomidae</taxon>
        <taxon>Heligmosomoides</taxon>
    </lineage>
</organism>
<dbReference type="OrthoDB" id="10069766at2759"/>
<evidence type="ECO:0000313" key="3">
    <source>
        <dbReference type="Proteomes" id="UP000050761"/>
    </source>
</evidence>
<sequence>MESGSARRWIAQNLASSHSISPQATQNFESFESRGSVEEEGGNEKKQRRRNSIPELVGEAKKFIFGSLAKRFEKAAESKAGKDRPGTLKQIHVPTYELPDLEENLDEACESPQERRHSIDTPMSNNPDLLVLNTSTPSVDFNCFEPNQDLDQWWTDLFEL</sequence>
<dbReference type="AlphaFoldDB" id="A0A183G4B8"/>
<dbReference type="Proteomes" id="UP000050761">
    <property type="component" value="Unassembled WGS sequence"/>
</dbReference>
<keyword evidence="3" id="KW-1185">Reference proteome</keyword>
<feature type="compositionally biased region" description="Polar residues" evidence="1">
    <location>
        <begin position="13"/>
        <end position="30"/>
    </location>
</feature>
<reference evidence="2 3" key="1">
    <citation type="submission" date="2018-11" db="EMBL/GenBank/DDBJ databases">
        <authorList>
            <consortium name="Pathogen Informatics"/>
        </authorList>
    </citation>
    <scope>NUCLEOTIDE SEQUENCE [LARGE SCALE GENOMIC DNA]</scope>
</reference>
<evidence type="ECO:0000313" key="4">
    <source>
        <dbReference type="WBParaSite" id="HPBE_0001634901-mRNA-1"/>
    </source>
</evidence>